<evidence type="ECO:0000313" key="3">
    <source>
        <dbReference type="EMBL" id="QJP88672.1"/>
    </source>
</evidence>
<proteinExistence type="predicted"/>
<protein>
    <submittedName>
        <fullName evidence="2">Uncharacterized protein</fullName>
    </submittedName>
</protein>
<dbReference type="EMBL" id="CP052842">
    <property type="protein sequence ID" value="QJP88672.1"/>
    <property type="molecule type" value="Genomic_DNA"/>
</dbReference>
<organism evidence="2">
    <name type="scientific">Bacillus subtilis (strain 168)</name>
    <dbReference type="NCBI Taxonomy" id="224308"/>
    <lineage>
        <taxon>Bacteria</taxon>
        <taxon>Bacillati</taxon>
        <taxon>Bacillota</taxon>
        <taxon>Bacilli</taxon>
        <taxon>Bacillales</taxon>
        <taxon>Bacillaceae</taxon>
        <taxon>Bacillus</taxon>
    </lineage>
</organism>
<accession>A0A6M3ZH90</accession>
<sequence>MVQLAINILDIIGLLLIELVSIDTYGSKRRIKPRVALGLLVLAGMLFLTGLVLLIISNV</sequence>
<dbReference type="AlphaFoldDB" id="A0A6M3ZH90"/>
<keyword evidence="1" id="KW-1133">Transmembrane helix</keyword>
<dbReference type="EMBL" id="CP052842">
    <property type="protein sequence ID" value="QJP88512.1"/>
    <property type="molecule type" value="Genomic_DNA"/>
</dbReference>
<keyword evidence="1" id="KW-0472">Membrane</keyword>
<name>A0A6M3ZH90_BACSU</name>
<gene>
    <name evidence="2" type="ORF">HIR78_10925</name>
    <name evidence="3" type="ORF">HIR78_11825</name>
</gene>
<evidence type="ECO:0000313" key="2">
    <source>
        <dbReference type="EMBL" id="QJP88512.1"/>
    </source>
</evidence>
<keyword evidence="1" id="KW-0812">Transmembrane</keyword>
<reference evidence="2" key="1">
    <citation type="submission" date="2020-04" db="EMBL/GenBank/DDBJ databases">
        <title>Phage recombination drives evolution of spore-forming Bacilli.</title>
        <authorList>
            <person name="Dragos A."/>
            <person name="Kovacs A.T."/>
        </authorList>
    </citation>
    <scope>NUCLEOTIDE SEQUENCE</scope>
    <source>
        <strain evidence="2">168</strain>
    </source>
</reference>
<evidence type="ECO:0000256" key="1">
    <source>
        <dbReference type="SAM" id="Phobius"/>
    </source>
</evidence>
<feature type="transmembrane region" description="Helical" evidence="1">
    <location>
        <begin position="37"/>
        <end position="56"/>
    </location>
</feature>
<feature type="transmembrane region" description="Helical" evidence="1">
    <location>
        <begin position="6"/>
        <end position="25"/>
    </location>
</feature>